<organism evidence="3 4">
    <name type="scientific">Limnofasciculus baicalensis BBK-W-15</name>
    <dbReference type="NCBI Taxonomy" id="2699891"/>
    <lineage>
        <taxon>Bacteria</taxon>
        <taxon>Bacillati</taxon>
        <taxon>Cyanobacteriota</taxon>
        <taxon>Cyanophyceae</taxon>
        <taxon>Coleofasciculales</taxon>
        <taxon>Coleofasciculaceae</taxon>
        <taxon>Limnofasciculus</taxon>
        <taxon>Limnofasciculus baicalensis</taxon>
    </lineage>
</organism>
<dbReference type="SMART" id="SM00028">
    <property type="entry name" value="TPR"/>
    <property type="match status" value="8"/>
</dbReference>
<dbReference type="Pfam" id="PF13374">
    <property type="entry name" value="TPR_10"/>
    <property type="match status" value="1"/>
</dbReference>
<protein>
    <submittedName>
        <fullName evidence="3">CHAT domain-containing tetratricopeptide repeat protein</fullName>
    </submittedName>
</protein>
<reference evidence="3" key="1">
    <citation type="submission" date="2022-06" db="EMBL/GenBank/DDBJ databases">
        <title>New cyanobacteria of genus Symplocastrum in benthos of Lake Baikal.</title>
        <authorList>
            <person name="Sorokovikova E."/>
            <person name="Tikhonova I."/>
            <person name="Krasnopeev A."/>
            <person name="Evseev P."/>
            <person name="Gladkikh A."/>
            <person name="Belykh O."/>
        </authorList>
    </citation>
    <scope>NUCLEOTIDE SEQUENCE</scope>
    <source>
        <strain evidence="3">BBK-W-15</strain>
    </source>
</reference>
<proteinExistence type="predicted"/>
<sequence length="886" mass="98223">MKIRRTTTIIIAAIVFLLTILLTPGSVIFNWQFIPTSFANQTDIIPNSDRQLLSIYQPIQDVAWEGQFITPKGITYFAASEVTDGYLLRTGAENDLATAQTMSDAKAQTEALFNIGIGYHVEGDYDKAIDTYKQCLDKAREISNRDLEVMTLGNLGLAYSRIANYADAIDYFNEYFGFTWHKAYYYNGTDPRLGEMALGNIGNAYYSEDLYAKAIEFHKKRLDLAKEIKDIKGEGKALGDIGIVYQALGEYDKAIDSQQQYLGIAREVKDSYGEIEALGNLGITYQSLGDYEKAIAAFQQGLAKAKITQNRRQQAKSLSNLGGSYYFSGDFAKAIQFYEEAWEVSWNHINDARILYAIRGNEGLAYFEKGDLAKAIQFYQEYLKLTYSYNNRRGEGVARNNLALAYLKSGNLAEAEKQLREAIKIWEDLRNRLGGNDIYKISLFETQTAIYSNLQQILIAQNRINEALEIGERGRARAFVELLQRRLSPDSKQNLTIAPITIEQIKQTAKNHNATIVEYSVIANTFKINNQIQTRESSLYVWVIKPSGEVSFRSVDLKPLWEQKKLSLDKIVVNSRAAIGARGRGLGAVERVEQPSRRRLLAQLYELLIKPIADLLPTDSASRVIFIPHRQLFLVPFIALQDEKGKFLIENYNILTAPSIQVLDLTFKSSTASNSRGAKGVGDILVMGNPTMPSIPPDIGEPPVQLPSLPGAEQEANAIAKLLNTKAITGNEATKANIVPKMQQSKIVHLATHGLLDDFTGQGIPGAIALAPDGKDNGLLTAEEILNLKLNADLIVLSACDTGRGRITGDGVVGLSRSLITAGVPSIIVSLWAVPDAPTASLMTEFYRNLQQNPDKAAALRNAMLTTMKQYPNPIDWAAFTLMGEP</sequence>
<evidence type="ECO:0000256" key="1">
    <source>
        <dbReference type="PROSITE-ProRule" id="PRU00339"/>
    </source>
</evidence>
<dbReference type="Pfam" id="PF13424">
    <property type="entry name" value="TPR_12"/>
    <property type="match status" value="3"/>
</dbReference>
<dbReference type="InterPro" id="IPR024983">
    <property type="entry name" value="CHAT_dom"/>
</dbReference>
<dbReference type="PROSITE" id="PS50293">
    <property type="entry name" value="TPR_REGION"/>
    <property type="match status" value="1"/>
</dbReference>
<dbReference type="PROSITE" id="PS50005">
    <property type="entry name" value="TPR"/>
    <property type="match status" value="3"/>
</dbReference>
<dbReference type="InterPro" id="IPR019734">
    <property type="entry name" value="TPR_rpt"/>
</dbReference>
<comment type="caution">
    <text evidence="3">The sequence shown here is derived from an EMBL/GenBank/DDBJ whole genome shotgun (WGS) entry which is preliminary data.</text>
</comment>
<dbReference type="Gene3D" id="1.25.40.10">
    <property type="entry name" value="Tetratricopeptide repeat domain"/>
    <property type="match status" value="3"/>
</dbReference>
<gene>
    <name evidence="3" type="ORF">NJ959_14310</name>
</gene>
<dbReference type="EMBL" id="JAMZMM010000129">
    <property type="protein sequence ID" value="MCP2729622.1"/>
    <property type="molecule type" value="Genomic_DNA"/>
</dbReference>
<accession>A0AAE3GW24</accession>
<feature type="domain" description="CHAT" evidence="2">
    <location>
        <begin position="599"/>
        <end position="885"/>
    </location>
</feature>
<dbReference type="RefSeq" id="WP_254012404.1">
    <property type="nucleotide sequence ID" value="NZ_JAMZMM010000129.1"/>
</dbReference>
<dbReference type="Pfam" id="PF13176">
    <property type="entry name" value="TPR_7"/>
    <property type="match status" value="1"/>
</dbReference>
<feature type="repeat" description="TPR" evidence="1">
    <location>
        <begin position="109"/>
        <end position="142"/>
    </location>
</feature>
<feature type="repeat" description="TPR" evidence="1">
    <location>
        <begin position="275"/>
        <end position="308"/>
    </location>
</feature>
<dbReference type="InterPro" id="IPR011990">
    <property type="entry name" value="TPR-like_helical_dom_sf"/>
</dbReference>
<evidence type="ECO:0000313" key="4">
    <source>
        <dbReference type="Proteomes" id="UP001204953"/>
    </source>
</evidence>
<dbReference type="Proteomes" id="UP001204953">
    <property type="component" value="Unassembled WGS sequence"/>
</dbReference>
<feature type="repeat" description="TPR" evidence="1">
    <location>
        <begin position="315"/>
        <end position="348"/>
    </location>
</feature>
<dbReference type="PANTHER" id="PTHR10098:SF108">
    <property type="entry name" value="TETRATRICOPEPTIDE REPEAT PROTEIN 28"/>
    <property type="match status" value="1"/>
</dbReference>
<evidence type="ECO:0000313" key="3">
    <source>
        <dbReference type="EMBL" id="MCP2729622.1"/>
    </source>
</evidence>
<dbReference type="SUPFAM" id="SSF48452">
    <property type="entry name" value="TPR-like"/>
    <property type="match status" value="3"/>
</dbReference>
<dbReference type="Pfam" id="PF12770">
    <property type="entry name" value="CHAT"/>
    <property type="match status" value="1"/>
</dbReference>
<keyword evidence="4" id="KW-1185">Reference proteome</keyword>
<keyword evidence="1" id="KW-0802">TPR repeat</keyword>
<name>A0AAE3GW24_9CYAN</name>
<dbReference type="AlphaFoldDB" id="A0AAE3GW24"/>
<dbReference type="PANTHER" id="PTHR10098">
    <property type="entry name" value="RAPSYN-RELATED"/>
    <property type="match status" value="1"/>
</dbReference>
<evidence type="ECO:0000259" key="2">
    <source>
        <dbReference type="Pfam" id="PF12770"/>
    </source>
</evidence>